<dbReference type="CDD" id="cd17480">
    <property type="entry name" value="MFS_SLC40A1_like"/>
    <property type="match status" value="1"/>
</dbReference>
<feature type="non-terminal residue" evidence="9">
    <location>
        <position position="524"/>
    </location>
</feature>
<comment type="subcellular location">
    <subcellularLocation>
        <location evidence="1 7">Membrane</location>
        <topology evidence="1 7">Multi-pass membrane protein</topology>
    </subcellularLocation>
</comment>
<keyword evidence="5 7" id="KW-1133">Transmembrane helix</keyword>
<evidence type="ECO:0000313" key="10">
    <source>
        <dbReference type="Proteomes" id="UP000001593"/>
    </source>
</evidence>
<dbReference type="Proteomes" id="UP000001593">
    <property type="component" value="Unassembled WGS sequence"/>
</dbReference>
<dbReference type="InParanoid" id="A7RY83"/>
<proteinExistence type="inferred from homology"/>
<dbReference type="SUPFAM" id="SSF103473">
    <property type="entry name" value="MFS general substrate transporter"/>
    <property type="match status" value="1"/>
</dbReference>
<feature type="transmembrane region" description="Helical" evidence="7">
    <location>
        <begin position="281"/>
        <end position="303"/>
    </location>
</feature>
<feature type="transmembrane region" description="Helical" evidence="7">
    <location>
        <begin position="85"/>
        <end position="105"/>
    </location>
</feature>
<feature type="region of interest" description="Disordered" evidence="8">
    <location>
        <begin position="228"/>
        <end position="252"/>
    </location>
</feature>
<evidence type="ECO:0000256" key="1">
    <source>
        <dbReference type="ARBA" id="ARBA00004141"/>
    </source>
</evidence>
<dbReference type="Pfam" id="PF06963">
    <property type="entry name" value="FPN1"/>
    <property type="match status" value="1"/>
</dbReference>
<evidence type="ECO:0000313" key="9">
    <source>
        <dbReference type="EMBL" id="EDO43654.1"/>
    </source>
</evidence>
<evidence type="ECO:0000256" key="4">
    <source>
        <dbReference type="ARBA" id="ARBA00022692"/>
    </source>
</evidence>
<feature type="transmembrane region" description="Helical" evidence="7">
    <location>
        <begin position="58"/>
        <end position="79"/>
    </location>
</feature>
<comment type="similarity">
    <text evidence="2 7">Belongs to the ferroportin (FP) (TC 2.A.100) family. SLC40A subfamily.</text>
</comment>
<dbReference type="PANTHER" id="PTHR11660">
    <property type="entry name" value="SOLUTE CARRIER FAMILY 40 MEMBER"/>
    <property type="match status" value="1"/>
</dbReference>
<dbReference type="AlphaFoldDB" id="A7RY83"/>
<organism evidence="9 10">
    <name type="scientific">Nematostella vectensis</name>
    <name type="common">Starlet sea anemone</name>
    <dbReference type="NCBI Taxonomy" id="45351"/>
    <lineage>
        <taxon>Eukaryota</taxon>
        <taxon>Metazoa</taxon>
        <taxon>Cnidaria</taxon>
        <taxon>Anthozoa</taxon>
        <taxon>Hexacorallia</taxon>
        <taxon>Actiniaria</taxon>
        <taxon>Edwardsiidae</taxon>
        <taxon>Nematostella</taxon>
    </lineage>
</organism>
<sequence length="524" mass="56887">GDRMWEFAVALYLVELTPGSLRLTAIFQLTRTLCTILLGPYVGAWVDANPRLKVAQRSLVAQNLAVAASALILLLILSVKLFHGLFVLLVGLAIFVACFSVLAGIATKIAVQKDWVVVICQGDKSLLAGTNAIMRRIDLVCKILAPALVGQVMTYVSKSAGVILIASWNVLSVFVEYFMLLRVYHSVPSLAHKKIDKKLTQQENPQESQEEIRGSRDRLVFMETEGGDSEALVSRPGSALPQSPQTSRPKPGIIQRLKTRITTTKSVWQVYMRQEVARPGVALAILYFTVISFGSVTTGYLYTQNLSESLLSILRGVGALFGIAATFVFPKLRDSIGLVRSGLFSMSAQFICVLLCLGAVLAPGSPFDLETTDFVSITPHLYTSATKLPTDATIASSTFAAIFTPSPTILASATLSSLHPSNSSFPNNCTSYTKHTVVKSYNFSYVSVILLLSGIITSRFGLWLTDLTVTQLQQEIVAEEERGRVGAVQKSLCSMLDMAIYVLVISLPLPEQFGYMAIISVAAV</sequence>
<dbReference type="OMA" id="YPVFISY"/>
<evidence type="ECO:0000256" key="5">
    <source>
        <dbReference type="ARBA" id="ARBA00022989"/>
    </source>
</evidence>
<name>A7RY83_NEMVE</name>
<feature type="transmembrane region" description="Helical" evidence="7">
    <location>
        <begin position="309"/>
        <end position="329"/>
    </location>
</feature>
<keyword evidence="4 7" id="KW-0812">Transmembrane</keyword>
<evidence type="ECO:0000256" key="2">
    <source>
        <dbReference type="ARBA" id="ARBA00006279"/>
    </source>
</evidence>
<protein>
    <recommendedName>
        <fullName evidence="7">Solute carrier family 40 member</fullName>
    </recommendedName>
</protein>
<dbReference type="EMBL" id="DS469552">
    <property type="protein sequence ID" value="EDO43654.1"/>
    <property type="molecule type" value="Genomic_DNA"/>
</dbReference>
<dbReference type="STRING" id="45351.A7RY83"/>
<dbReference type="InterPro" id="IPR009716">
    <property type="entry name" value="Ferroportin-1"/>
</dbReference>
<accession>A7RY83</accession>
<feature type="non-terminal residue" evidence="9">
    <location>
        <position position="1"/>
    </location>
</feature>
<keyword evidence="6 7" id="KW-0472">Membrane</keyword>
<gene>
    <name evidence="9" type="ORF">NEMVEDRAFT_v1g97531</name>
</gene>
<feature type="transmembrane region" description="Helical" evidence="7">
    <location>
        <begin position="443"/>
        <end position="464"/>
    </location>
</feature>
<comment type="function">
    <text evidence="7">May be involved in iron transport and iron homeostasis.</text>
</comment>
<dbReference type="GO" id="GO:0016020">
    <property type="term" value="C:membrane"/>
    <property type="evidence" value="ECO:0007669"/>
    <property type="project" value="UniProtKB-SubCell"/>
</dbReference>
<keyword evidence="10" id="KW-1185">Reference proteome</keyword>
<evidence type="ECO:0000256" key="6">
    <source>
        <dbReference type="ARBA" id="ARBA00023136"/>
    </source>
</evidence>
<keyword evidence="3 7" id="KW-0813">Transport</keyword>
<feature type="transmembrane region" description="Helical" evidence="7">
    <location>
        <begin position="341"/>
        <end position="362"/>
    </location>
</feature>
<evidence type="ECO:0000256" key="7">
    <source>
        <dbReference type="RuleBase" id="RU365065"/>
    </source>
</evidence>
<evidence type="ECO:0000256" key="3">
    <source>
        <dbReference type="ARBA" id="ARBA00022448"/>
    </source>
</evidence>
<dbReference type="PANTHER" id="PTHR11660:SF57">
    <property type="entry name" value="SOLUTE CARRIER FAMILY 40 MEMBER"/>
    <property type="match status" value="1"/>
</dbReference>
<keyword evidence="7" id="KW-0406">Ion transport</keyword>
<evidence type="ECO:0000256" key="8">
    <source>
        <dbReference type="SAM" id="MobiDB-lite"/>
    </source>
</evidence>
<reference evidence="9 10" key="1">
    <citation type="journal article" date="2007" name="Science">
        <title>Sea anemone genome reveals ancestral eumetazoan gene repertoire and genomic organization.</title>
        <authorList>
            <person name="Putnam N.H."/>
            <person name="Srivastava M."/>
            <person name="Hellsten U."/>
            <person name="Dirks B."/>
            <person name="Chapman J."/>
            <person name="Salamov A."/>
            <person name="Terry A."/>
            <person name="Shapiro H."/>
            <person name="Lindquist E."/>
            <person name="Kapitonov V.V."/>
            <person name="Jurka J."/>
            <person name="Genikhovich G."/>
            <person name="Grigoriev I.V."/>
            <person name="Lucas S.M."/>
            <person name="Steele R.E."/>
            <person name="Finnerty J.R."/>
            <person name="Technau U."/>
            <person name="Martindale M.Q."/>
            <person name="Rokhsar D.S."/>
        </authorList>
    </citation>
    <scope>NUCLEOTIDE SEQUENCE [LARGE SCALE GENOMIC DNA]</scope>
    <source>
        <strain evidence="10">CH2 X CH6</strain>
    </source>
</reference>
<dbReference type="InterPro" id="IPR036259">
    <property type="entry name" value="MFS_trans_sf"/>
</dbReference>
<dbReference type="eggNOG" id="KOG2601">
    <property type="taxonomic scope" value="Eukaryota"/>
</dbReference>
<feature type="transmembrane region" description="Helical" evidence="7">
    <location>
        <begin position="25"/>
        <end position="46"/>
    </location>
</feature>
<dbReference type="GO" id="GO:0005381">
    <property type="term" value="F:iron ion transmembrane transporter activity"/>
    <property type="evidence" value="ECO:0007669"/>
    <property type="project" value="UniProtKB-UniRule"/>
</dbReference>
<dbReference type="HOGENOM" id="CLU_020370_1_1_1"/>
<comment type="caution">
    <text evidence="7">Lacks conserved residue(s) required for the propagation of feature annotation.</text>
</comment>
<feature type="transmembrane region" description="Helical" evidence="7">
    <location>
        <begin position="162"/>
        <end position="184"/>
    </location>
</feature>
<dbReference type="PhylomeDB" id="A7RY83"/>